<dbReference type="PIRSF" id="PIRSF002741">
    <property type="entry name" value="MppA"/>
    <property type="match status" value="1"/>
</dbReference>
<dbReference type="InterPro" id="IPR030678">
    <property type="entry name" value="Peptide/Ni-bd"/>
</dbReference>
<evidence type="ECO:0000256" key="2">
    <source>
        <dbReference type="ARBA" id="ARBA00022448"/>
    </source>
</evidence>
<organism evidence="6 8">
    <name type="scientific">Caldanaerobacter subterraneus</name>
    <dbReference type="NCBI Taxonomy" id="911092"/>
    <lineage>
        <taxon>Bacteria</taxon>
        <taxon>Bacillati</taxon>
        <taxon>Bacillota</taxon>
        <taxon>Clostridia</taxon>
        <taxon>Thermoanaerobacterales</taxon>
        <taxon>Thermoanaerobacteraceae</taxon>
        <taxon>Caldanaerobacter</taxon>
    </lineage>
</organism>
<feature type="domain" description="Solute-binding protein family 5" evidence="4">
    <location>
        <begin position="88"/>
        <end position="447"/>
    </location>
</feature>
<reference evidence="5 7" key="1">
    <citation type="journal article" date="2018" name="Nat. Biotechnol.">
        <title>A standardized bacterial taxonomy based on genome phylogeny substantially revises the tree of life.</title>
        <authorList>
            <person name="Parks D.H."/>
            <person name="Chuvochina M."/>
            <person name="Waite D.W."/>
            <person name="Rinke C."/>
            <person name="Skarshewski A."/>
            <person name="Chaumeil P.A."/>
            <person name="Hugenholtz P."/>
        </authorList>
    </citation>
    <scope>NUCLEOTIDE SEQUENCE [LARGE SCALE GENOMIC DNA]</scope>
    <source>
        <strain evidence="5">UBA12544</strain>
    </source>
</reference>
<dbReference type="Gene3D" id="3.10.105.10">
    <property type="entry name" value="Dipeptide-binding Protein, Domain 3"/>
    <property type="match status" value="1"/>
</dbReference>
<evidence type="ECO:0000313" key="5">
    <source>
        <dbReference type="EMBL" id="HBT48431.1"/>
    </source>
</evidence>
<dbReference type="EMBL" id="SLWU01000009">
    <property type="protein sequence ID" value="TCO66882.1"/>
    <property type="molecule type" value="Genomic_DNA"/>
</dbReference>
<dbReference type="Gene3D" id="3.40.190.10">
    <property type="entry name" value="Periplasmic binding protein-like II"/>
    <property type="match status" value="1"/>
</dbReference>
<name>A0A101E5F8_9THEO</name>
<dbReference type="Pfam" id="PF00496">
    <property type="entry name" value="SBP_bac_5"/>
    <property type="match status" value="1"/>
</dbReference>
<keyword evidence="2" id="KW-0813">Transport</keyword>
<evidence type="ECO:0000259" key="4">
    <source>
        <dbReference type="Pfam" id="PF00496"/>
    </source>
</evidence>
<evidence type="ECO:0000256" key="1">
    <source>
        <dbReference type="ARBA" id="ARBA00005695"/>
    </source>
</evidence>
<dbReference type="Proteomes" id="UP000294886">
    <property type="component" value="Unassembled WGS sequence"/>
</dbReference>
<dbReference type="EMBL" id="DOLB01000019">
    <property type="protein sequence ID" value="HBT48431.1"/>
    <property type="molecule type" value="Genomic_DNA"/>
</dbReference>
<dbReference type="Proteomes" id="UP000264445">
    <property type="component" value="Unassembled WGS sequence"/>
</dbReference>
<dbReference type="AlphaFoldDB" id="A0A101E5F8"/>
<gene>
    <name evidence="5" type="ORF">DEA61_00895</name>
    <name evidence="6" type="ORF">EV203_10991</name>
</gene>
<comment type="caution">
    <text evidence="6">The sequence shown here is derived from an EMBL/GenBank/DDBJ whole genome shotgun (WGS) entry which is preliminary data.</text>
</comment>
<evidence type="ECO:0000313" key="8">
    <source>
        <dbReference type="Proteomes" id="UP000294886"/>
    </source>
</evidence>
<evidence type="ECO:0000313" key="7">
    <source>
        <dbReference type="Proteomes" id="UP000264445"/>
    </source>
</evidence>
<dbReference type="PANTHER" id="PTHR30290">
    <property type="entry name" value="PERIPLASMIC BINDING COMPONENT OF ABC TRANSPORTER"/>
    <property type="match status" value="1"/>
</dbReference>
<proteinExistence type="inferred from homology"/>
<comment type="similarity">
    <text evidence="1">Belongs to the bacterial solute-binding protein 5 family.</text>
</comment>
<evidence type="ECO:0000256" key="3">
    <source>
        <dbReference type="ARBA" id="ARBA00022729"/>
    </source>
</evidence>
<dbReference type="InterPro" id="IPR039424">
    <property type="entry name" value="SBP_5"/>
</dbReference>
<dbReference type="InterPro" id="IPR000914">
    <property type="entry name" value="SBP_5_dom"/>
</dbReference>
<dbReference type="RefSeq" id="WP_132039557.1">
    <property type="nucleotide sequence ID" value="NZ_DOLB01000019.1"/>
</dbReference>
<reference evidence="6 8" key="2">
    <citation type="submission" date="2019-03" db="EMBL/GenBank/DDBJ databases">
        <title>Genomic Encyclopedia of Type Strains, Phase IV (KMG-IV): sequencing the most valuable type-strain genomes for metagenomic binning, comparative biology and taxonomic classification.</title>
        <authorList>
            <person name="Goeker M."/>
        </authorList>
    </citation>
    <scope>NUCLEOTIDE SEQUENCE [LARGE SCALE GENOMIC DNA]</scope>
    <source>
        <strain evidence="6 8">DSM 13054</strain>
    </source>
</reference>
<sequence length="528" mass="60506">MKRFLAFVFIFAFLLTGCKINSPDITAIPEKKESKKEASQEEIQEGGTLRVNIASFDTLNPFLNDNEMVRQLLNLTLEPLVTLDKSLKPVPLLAYKWEVNGLNIKFYLRKNIKWQDGESFTARDVKFTMDSFLDKGSKSPYKDLIKAHISSYREIGDYEFEVSLNGPVANPLALFIFPIVAEHQYKDKGDIVNPLLVPIGTGPYKIVSYGQGNSVVLKRNPHYWGEKPHLEEINFKIVSDENAMITSFLSKEADFTFIKDVDWDKYRENSSINIYKYTLQRYVFLAPNLKKQVFSDVAVRKAIAYGIDVDRILREVYFKHGLKSNVPIRPDSWLYSPKIASLYSIKEADKVLQDAGWLKANGIRTKGGYQLKFNLLVNSDNPYLLKVAQIIKTNLKEIGIDINVVPASWDDLLKSVFSGNFDLALMEWNLNYNQDISSLFMTRGKDNFMGYSNPSLDDLFNKVFSETDEKSLRNNYYKVGEILAEEQPVIGLFYLEGAVMAYDNVKGIDPTSFNVFNNISSWYLKKQY</sequence>
<protein>
    <submittedName>
        <fullName evidence="5">Peptide ABC transporter substrate-binding protein</fullName>
    </submittedName>
    <submittedName>
        <fullName evidence="6">Peptide/nickel transport system substrate-binding protein</fullName>
    </submittedName>
</protein>
<dbReference type="Gene3D" id="3.90.76.10">
    <property type="entry name" value="Dipeptide-binding Protein, Domain 1"/>
    <property type="match status" value="1"/>
</dbReference>
<keyword evidence="3" id="KW-0732">Signal</keyword>
<accession>A0A101E5F8</accession>
<dbReference type="PANTHER" id="PTHR30290:SF9">
    <property type="entry name" value="OLIGOPEPTIDE-BINDING PROTEIN APPA"/>
    <property type="match status" value="1"/>
</dbReference>
<evidence type="ECO:0000313" key="6">
    <source>
        <dbReference type="EMBL" id="TCO66882.1"/>
    </source>
</evidence>
<dbReference type="CDD" id="cd08513">
    <property type="entry name" value="PBP2_thermophilic_Hb8_like"/>
    <property type="match status" value="1"/>
</dbReference>
<dbReference type="GO" id="GO:0042597">
    <property type="term" value="C:periplasmic space"/>
    <property type="evidence" value="ECO:0007669"/>
    <property type="project" value="UniProtKB-ARBA"/>
</dbReference>
<dbReference type="PROSITE" id="PS51257">
    <property type="entry name" value="PROKAR_LIPOPROTEIN"/>
    <property type="match status" value="1"/>
</dbReference>
<dbReference type="GO" id="GO:1904680">
    <property type="term" value="F:peptide transmembrane transporter activity"/>
    <property type="evidence" value="ECO:0007669"/>
    <property type="project" value="TreeGrafter"/>
</dbReference>
<dbReference type="SUPFAM" id="SSF53850">
    <property type="entry name" value="Periplasmic binding protein-like II"/>
    <property type="match status" value="1"/>
</dbReference>
<dbReference type="GO" id="GO:0043190">
    <property type="term" value="C:ATP-binding cassette (ABC) transporter complex"/>
    <property type="evidence" value="ECO:0007669"/>
    <property type="project" value="InterPro"/>
</dbReference>
<dbReference type="GO" id="GO:0015833">
    <property type="term" value="P:peptide transport"/>
    <property type="evidence" value="ECO:0007669"/>
    <property type="project" value="TreeGrafter"/>
</dbReference>